<dbReference type="Proteomes" id="UP000640531">
    <property type="component" value="Unassembled WGS sequence"/>
</dbReference>
<dbReference type="CDD" id="cd01561">
    <property type="entry name" value="CBS_like"/>
    <property type="match status" value="1"/>
</dbReference>
<dbReference type="NCBIfam" id="TIGR01137">
    <property type="entry name" value="cysta_beta"/>
    <property type="match status" value="1"/>
</dbReference>
<evidence type="ECO:0000256" key="2">
    <source>
        <dbReference type="ARBA" id="ARBA00007103"/>
    </source>
</evidence>
<dbReference type="InterPro" id="IPR050214">
    <property type="entry name" value="Cys_Synth/Cystath_Beta-Synth"/>
</dbReference>
<evidence type="ECO:0000256" key="1">
    <source>
        <dbReference type="ARBA" id="ARBA00001933"/>
    </source>
</evidence>
<dbReference type="InterPro" id="IPR046342">
    <property type="entry name" value="CBS_dom_sf"/>
</dbReference>
<evidence type="ECO:0000259" key="9">
    <source>
        <dbReference type="PROSITE" id="PS51371"/>
    </source>
</evidence>
<evidence type="ECO:0000256" key="7">
    <source>
        <dbReference type="NCBIfam" id="TIGR01137"/>
    </source>
</evidence>
<dbReference type="SMART" id="SM00116">
    <property type="entry name" value="CBS"/>
    <property type="match status" value="2"/>
</dbReference>
<dbReference type="EMBL" id="JACJST010000028">
    <property type="protein sequence ID" value="MBD2570683.1"/>
    <property type="molecule type" value="Genomic_DNA"/>
</dbReference>
<dbReference type="Pfam" id="PF00291">
    <property type="entry name" value="PALP"/>
    <property type="match status" value="1"/>
</dbReference>
<sequence>MATYDNILQTIGRTPLVKLNRITEDISSTIYTKVEYLNPGGSTKDRIALSMIEAAETSGQLQPGGTIIEATAGNTGVGLALIAAVKKYRCIFVMPDKMSQDKINLLKAYGAEVVVTPTSVAPDSPESYNGVADRLAKEIPGAYRPNQFENPNNPLAHYLSTAPEIWADSNGKIDVFVAGMGTGGTISGVAKYLKEQNPNITIVGADPEGSILSGDSPKSYKVEGIGEDFIPKTFNRQLVDEMVRVSDKESFNMARRLAREEGLLVGGSCGTAVAAALKYAARLTEPKYIVVLLPDTGRNYINKIYSDVWMQENGFWEGTKARTIRVGEILSQKTDFPSLISVTSRDTLSTATNLLQKLNISQLPVIDNHHVLGSLNEASLMKCLHDGINFSNQEVSAVMGKPLPLLDEEVDISEAYRVLLSGTTGIIITHDDVPTGLITRADLIKYWISQTNS</sequence>
<dbReference type="NCBIfam" id="TIGR01136">
    <property type="entry name" value="cysKM"/>
    <property type="match status" value="1"/>
</dbReference>
<dbReference type="EC" id="4.2.1.22" evidence="3 7"/>
<accession>A0ABR8FM91</accession>
<protein>
    <recommendedName>
        <fullName evidence="3 7">Cystathionine beta-synthase</fullName>
        <ecNumber evidence="3 7">4.2.1.22</ecNumber>
    </recommendedName>
</protein>
<evidence type="ECO:0000256" key="4">
    <source>
        <dbReference type="ARBA" id="ARBA00022898"/>
    </source>
</evidence>
<evidence type="ECO:0000256" key="5">
    <source>
        <dbReference type="ARBA" id="ARBA00023239"/>
    </source>
</evidence>
<keyword evidence="4" id="KW-0663">Pyridoxal phosphate</keyword>
<keyword evidence="8" id="KW-0129">CBS domain</keyword>
<dbReference type="SUPFAM" id="SSF53686">
    <property type="entry name" value="Tryptophan synthase beta subunit-like PLP-dependent enzymes"/>
    <property type="match status" value="1"/>
</dbReference>
<comment type="cofactor">
    <cofactor evidence="1">
        <name>pyridoxal 5'-phosphate</name>
        <dbReference type="ChEBI" id="CHEBI:597326"/>
    </cofactor>
</comment>
<keyword evidence="5 10" id="KW-0456">Lyase</keyword>
<evidence type="ECO:0000313" key="10">
    <source>
        <dbReference type="EMBL" id="MBD2570683.1"/>
    </source>
</evidence>
<dbReference type="PANTHER" id="PTHR10314">
    <property type="entry name" value="CYSTATHIONINE BETA-SYNTHASE"/>
    <property type="match status" value="1"/>
</dbReference>
<organism evidence="10 11">
    <name type="scientific">Anabaena lutea FACHB-196</name>
    <dbReference type="NCBI Taxonomy" id="2692881"/>
    <lineage>
        <taxon>Bacteria</taxon>
        <taxon>Bacillati</taxon>
        <taxon>Cyanobacteriota</taxon>
        <taxon>Cyanophyceae</taxon>
        <taxon>Nostocales</taxon>
        <taxon>Nostocaceae</taxon>
        <taxon>Anabaena</taxon>
    </lineage>
</organism>
<dbReference type="PROSITE" id="PS51371">
    <property type="entry name" value="CBS"/>
    <property type="match status" value="1"/>
</dbReference>
<dbReference type="GO" id="GO:0004122">
    <property type="term" value="F:cystathionine beta-synthase activity"/>
    <property type="evidence" value="ECO:0007669"/>
    <property type="project" value="UniProtKB-EC"/>
</dbReference>
<proteinExistence type="inferred from homology"/>
<dbReference type="InterPro" id="IPR001926">
    <property type="entry name" value="TrpB-like_PALP"/>
</dbReference>
<comment type="similarity">
    <text evidence="2">Belongs to the cysteine synthase/cystathionine beta-synthase family.</text>
</comment>
<name>A0ABR8FM91_9NOST</name>
<keyword evidence="11" id="KW-1185">Reference proteome</keyword>
<evidence type="ECO:0000256" key="3">
    <source>
        <dbReference type="ARBA" id="ARBA00012041"/>
    </source>
</evidence>
<comment type="caution">
    <text evidence="10">The sequence shown here is derived from an EMBL/GenBank/DDBJ whole genome shotgun (WGS) entry which is preliminary data.</text>
</comment>
<comment type="catalytic activity">
    <reaction evidence="6">
        <text>L-homocysteine + L-serine = L,L-cystathionine + H2O</text>
        <dbReference type="Rhea" id="RHEA:10112"/>
        <dbReference type="ChEBI" id="CHEBI:15377"/>
        <dbReference type="ChEBI" id="CHEBI:33384"/>
        <dbReference type="ChEBI" id="CHEBI:58161"/>
        <dbReference type="ChEBI" id="CHEBI:58199"/>
        <dbReference type="EC" id="4.2.1.22"/>
    </reaction>
</comment>
<dbReference type="SUPFAM" id="SSF54631">
    <property type="entry name" value="CBS-domain pair"/>
    <property type="match status" value="1"/>
</dbReference>
<evidence type="ECO:0000313" key="11">
    <source>
        <dbReference type="Proteomes" id="UP000640531"/>
    </source>
</evidence>
<dbReference type="InterPro" id="IPR036052">
    <property type="entry name" value="TrpB-like_PALP_sf"/>
</dbReference>
<dbReference type="InterPro" id="IPR005856">
    <property type="entry name" value="Cys_synth"/>
</dbReference>
<feature type="domain" description="CBS" evidence="9">
    <location>
        <begin position="335"/>
        <end position="390"/>
    </location>
</feature>
<dbReference type="Gene3D" id="3.40.50.1100">
    <property type="match status" value="2"/>
</dbReference>
<dbReference type="Gene3D" id="3.10.580.10">
    <property type="entry name" value="CBS-domain"/>
    <property type="match status" value="1"/>
</dbReference>
<reference evidence="10 11" key="1">
    <citation type="journal article" date="2020" name="ISME J.">
        <title>Comparative genomics reveals insights into cyanobacterial evolution and habitat adaptation.</title>
        <authorList>
            <person name="Chen M.Y."/>
            <person name="Teng W.K."/>
            <person name="Zhao L."/>
            <person name="Hu C.X."/>
            <person name="Zhou Y.K."/>
            <person name="Han B.P."/>
            <person name="Song L.R."/>
            <person name="Shu W.S."/>
        </authorList>
    </citation>
    <scope>NUCLEOTIDE SEQUENCE [LARGE SCALE GENOMIC DNA]</scope>
    <source>
        <strain evidence="10 11">FACHB-196</strain>
    </source>
</reference>
<evidence type="ECO:0000256" key="6">
    <source>
        <dbReference type="ARBA" id="ARBA00047490"/>
    </source>
</evidence>
<dbReference type="InterPro" id="IPR005857">
    <property type="entry name" value="Cysta_beta_synth"/>
</dbReference>
<dbReference type="RefSeq" id="WP_190718991.1">
    <property type="nucleotide sequence ID" value="NZ_JACJST010000028.1"/>
</dbReference>
<dbReference type="InterPro" id="IPR000644">
    <property type="entry name" value="CBS_dom"/>
</dbReference>
<gene>
    <name evidence="10" type="ORF">H6G59_22860</name>
</gene>
<dbReference type="Pfam" id="PF00571">
    <property type="entry name" value="CBS"/>
    <property type="match status" value="2"/>
</dbReference>
<evidence type="ECO:0000256" key="8">
    <source>
        <dbReference type="PROSITE-ProRule" id="PRU00703"/>
    </source>
</evidence>